<protein>
    <submittedName>
        <fullName evidence="1">Uncharacterized protein</fullName>
    </submittedName>
</protein>
<reference evidence="1" key="2">
    <citation type="journal article" date="2022" name="Microbiol. Resour. Announc.">
        <title>Metagenome Sequencing to Explore Phylogenomics of Terrestrial Cyanobacteria.</title>
        <authorList>
            <person name="Ward R.D."/>
            <person name="Stajich J.E."/>
            <person name="Johansen J.R."/>
            <person name="Huntemann M."/>
            <person name="Clum A."/>
            <person name="Foster B."/>
            <person name="Foster B."/>
            <person name="Roux S."/>
            <person name="Palaniappan K."/>
            <person name="Varghese N."/>
            <person name="Mukherjee S."/>
            <person name="Reddy T.B.K."/>
            <person name="Daum C."/>
            <person name="Copeland A."/>
            <person name="Chen I.A."/>
            <person name="Ivanova N.N."/>
            <person name="Kyrpides N.C."/>
            <person name="Shapiro N."/>
            <person name="Eloe-Fadrosh E.A."/>
            <person name="Pietrasiak N."/>
        </authorList>
    </citation>
    <scope>NUCLEOTIDE SEQUENCE</scope>
    <source>
        <strain evidence="1">HA4357-MV3</strain>
    </source>
</reference>
<name>A0A9E3LTV4_9NOST</name>
<accession>A0A9E3LTV4</accession>
<evidence type="ECO:0000313" key="2">
    <source>
        <dbReference type="Proteomes" id="UP000813215"/>
    </source>
</evidence>
<gene>
    <name evidence="1" type="ORF">KME28_13075</name>
</gene>
<evidence type="ECO:0000313" key="1">
    <source>
        <dbReference type="EMBL" id="MBW4432629.1"/>
    </source>
</evidence>
<proteinExistence type="predicted"/>
<dbReference type="Proteomes" id="UP000813215">
    <property type="component" value="Unassembled WGS sequence"/>
</dbReference>
<sequence length="361" mass="42288">MQYNQFIESYPLLNSFLVEWAAGRIAGTSEHLESEIRGQINFLQHQYQEAKLRLPIMRRWAEFDGWVLSEHINAQAREDEECQYVQQQLLEAKYGLANIKKLDIIPTLQQRQQAAEEVKEYIEVLQHPSAQDFLKWTPRLSAREKHFLERLPVMFRDEGTNFRIRFSATYDWWYLGDRSYDILTELVEQNFKSGDRTTAFITYNAYDVRCLNAQSVMFVDVDLDPEQVALYSEPWGRYGLKHRTQESEILSLVATTVKDFDLRFEAYRTAAGMRLIETSREWNPESEESLGLQERLGCDRLFQNLCKTQRTYRARLEPKPWRNGETVCHHIGSYGKAPENAIALQIKQIHDAWCLGDGDLG</sequence>
<reference evidence="1" key="1">
    <citation type="submission" date="2021-05" db="EMBL/GenBank/DDBJ databases">
        <authorList>
            <person name="Pietrasiak N."/>
            <person name="Ward R."/>
            <person name="Stajich J.E."/>
            <person name="Kurbessoian T."/>
        </authorList>
    </citation>
    <scope>NUCLEOTIDE SEQUENCE</scope>
    <source>
        <strain evidence="1">HA4357-MV3</strain>
    </source>
</reference>
<dbReference type="EMBL" id="JAHHHW010000089">
    <property type="protein sequence ID" value="MBW4432629.1"/>
    <property type="molecule type" value="Genomic_DNA"/>
</dbReference>
<dbReference type="AlphaFoldDB" id="A0A9E3LTV4"/>
<comment type="caution">
    <text evidence="1">The sequence shown here is derived from an EMBL/GenBank/DDBJ whole genome shotgun (WGS) entry which is preliminary data.</text>
</comment>
<organism evidence="1 2">
    <name type="scientific">Pelatocladus maniniholoensis HA4357-MV3</name>
    <dbReference type="NCBI Taxonomy" id="1117104"/>
    <lineage>
        <taxon>Bacteria</taxon>
        <taxon>Bacillati</taxon>
        <taxon>Cyanobacteriota</taxon>
        <taxon>Cyanophyceae</taxon>
        <taxon>Nostocales</taxon>
        <taxon>Nostocaceae</taxon>
        <taxon>Pelatocladus</taxon>
    </lineage>
</organism>